<accession>A0A218UD13</accession>
<sequence length="412" mass="43773">MSAVQVAWLCAEGPTAAPFAVALCEEQITCARSVLLDVCGVGFTCARVLDVPRLLMFHCDSSSDQSALDSQRNSFYFSAEFPARVCLCSLQASVLRRSQSTLVVAEHNNESLTPITLNTITAAKCLGGEVSCLVAGTSCDKVASELSKVQGVAKVLVAQHDVYKGFLAEELTPLIVETHKKFNYTHICAGASAFGKNLIPRVAGKLDVAPVSDIIEIKSPDTFVRTIYAGNIICTVQCDEAIKVFTVRGTSFEAAPVSGGNASVEKLTPPPPVGISEWIEQKLTKSDRPELTSARVVVSGGRGLKSGENFKLLYDLADQLHAAVGASRAAVDAGFVPNDMQIGQTGKIVAPELYIAVGISGAIQHLAGMKDSKTIVAINKDPEAPIFQVADYGLVADLFQAVPEMTKLLKKK</sequence>
<comment type="cofactor">
    <cofactor evidence="1">
        <name>FAD</name>
        <dbReference type="ChEBI" id="CHEBI:57692"/>
    </cofactor>
</comment>
<keyword evidence="6" id="KW-0285">Flavoprotein</keyword>
<dbReference type="GO" id="GO:0005759">
    <property type="term" value="C:mitochondrial matrix"/>
    <property type="evidence" value="ECO:0007669"/>
    <property type="project" value="UniProtKB-SubCell"/>
</dbReference>
<gene>
    <name evidence="12" type="primary">ETFA</name>
    <name evidence="12" type="ORF">RLOC_00007508</name>
</gene>
<dbReference type="Gene3D" id="3.40.50.1220">
    <property type="entry name" value="TPP-binding domain"/>
    <property type="match status" value="1"/>
</dbReference>
<dbReference type="EMBL" id="MUZQ01000418">
    <property type="protein sequence ID" value="OWK51624.1"/>
    <property type="molecule type" value="Genomic_DNA"/>
</dbReference>
<evidence type="ECO:0000313" key="12">
    <source>
        <dbReference type="EMBL" id="OWK51624.1"/>
    </source>
</evidence>
<dbReference type="GO" id="GO:0045251">
    <property type="term" value="C:electron transfer flavoprotein complex"/>
    <property type="evidence" value="ECO:0007669"/>
    <property type="project" value="UniProtKB-ARBA"/>
</dbReference>
<dbReference type="PANTHER" id="PTHR43153">
    <property type="entry name" value="ELECTRON TRANSFER FLAVOPROTEIN ALPHA"/>
    <property type="match status" value="1"/>
</dbReference>
<proteinExistence type="inferred from homology"/>
<dbReference type="PANTHER" id="PTHR43153:SF1">
    <property type="entry name" value="ELECTRON TRANSFER FLAVOPROTEIN SUBUNIT ALPHA, MITOCHONDRIAL"/>
    <property type="match status" value="1"/>
</dbReference>
<dbReference type="GO" id="GO:0050660">
    <property type="term" value="F:flavin adenine dinucleotide binding"/>
    <property type="evidence" value="ECO:0007669"/>
    <property type="project" value="InterPro"/>
</dbReference>
<evidence type="ECO:0000256" key="9">
    <source>
        <dbReference type="ARBA" id="ARBA00046201"/>
    </source>
</evidence>
<dbReference type="Proteomes" id="UP000197619">
    <property type="component" value="Unassembled WGS sequence"/>
</dbReference>
<evidence type="ECO:0000313" key="13">
    <source>
        <dbReference type="Proteomes" id="UP000197619"/>
    </source>
</evidence>
<dbReference type="AlphaFoldDB" id="A0A218UD13"/>
<protein>
    <recommendedName>
        <fullName evidence="4">Electron transfer flavoprotein subunit alpha, mitochondrial</fullName>
    </recommendedName>
</protein>
<dbReference type="SMART" id="SM00893">
    <property type="entry name" value="ETF"/>
    <property type="match status" value="1"/>
</dbReference>
<comment type="subcellular location">
    <subcellularLocation>
        <location evidence="2">Mitochondrion matrix</location>
    </subcellularLocation>
</comment>
<dbReference type="PROSITE" id="PS00696">
    <property type="entry name" value="ETF_ALPHA"/>
    <property type="match status" value="1"/>
</dbReference>
<keyword evidence="7" id="KW-0274">FAD</keyword>
<keyword evidence="8" id="KW-0249">Electron transport</keyword>
<evidence type="ECO:0000256" key="7">
    <source>
        <dbReference type="ARBA" id="ARBA00022827"/>
    </source>
</evidence>
<evidence type="ECO:0000256" key="1">
    <source>
        <dbReference type="ARBA" id="ARBA00001974"/>
    </source>
</evidence>
<dbReference type="STRING" id="299123.ENSLSDP00000025910"/>
<keyword evidence="5" id="KW-0813">Transport</keyword>
<evidence type="ECO:0000256" key="10">
    <source>
        <dbReference type="ARBA" id="ARBA00046532"/>
    </source>
</evidence>
<organism evidence="12 13">
    <name type="scientific">Lonchura striata</name>
    <name type="common">white-rumped munia</name>
    <dbReference type="NCBI Taxonomy" id="40157"/>
    <lineage>
        <taxon>Eukaryota</taxon>
        <taxon>Metazoa</taxon>
        <taxon>Chordata</taxon>
        <taxon>Craniata</taxon>
        <taxon>Vertebrata</taxon>
        <taxon>Euteleostomi</taxon>
        <taxon>Archelosauria</taxon>
        <taxon>Archosauria</taxon>
        <taxon>Dinosauria</taxon>
        <taxon>Saurischia</taxon>
        <taxon>Theropoda</taxon>
        <taxon>Coelurosauria</taxon>
        <taxon>Aves</taxon>
        <taxon>Neognathae</taxon>
        <taxon>Neoaves</taxon>
        <taxon>Telluraves</taxon>
        <taxon>Australaves</taxon>
        <taxon>Passeriformes</taxon>
        <taxon>Passeroidea</taxon>
        <taxon>Estrildidae</taxon>
        <taxon>Estrildinae</taxon>
        <taxon>Lonchura</taxon>
    </lineage>
</organism>
<dbReference type="CDD" id="cd01715">
    <property type="entry name" value="ETF_alpha"/>
    <property type="match status" value="1"/>
</dbReference>
<dbReference type="FunFam" id="3.40.50.1220:FF:000001">
    <property type="entry name" value="Electron transfer flavoprotein, alpha subunit"/>
    <property type="match status" value="1"/>
</dbReference>
<evidence type="ECO:0000256" key="4">
    <source>
        <dbReference type="ARBA" id="ARBA00014390"/>
    </source>
</evidence>
<dbReference type="InterPro" id="IPR014729">
    <property type="entry name" value="Rossmann-like_a/b/a_fold"/>
</dbReference>
<dbReference type="SUPFAM" id="SSF52467">
    <property type="entry name" value="DHS-like NAD/FAD-binding domain"/>
    <property type="match status" value="1"/>
</dbReference>
<dbReference type="InterPro" id="IPR029035">
    <property type="entry name" value="DHS-like_NAD/FAD-binding_dom"/>
</dbReference>
<dbReference type="InterPro" id="IPR018206">
    <property type="entry name" value="ETF_asu_C_CS"/>
</dbReference>
<dbReference type="Gene3D" id="3.40.50.620">
    <property type="entry name" value="HUPs"/>
    <property type="match status" value="1"/>
</dbReference>
<dbReference type="GO" id="GO:0033539">
    <property type="term" value="P:fatty acid beta-oxidation using acyl-CoA dehydrogenase"/>
    <property type="evidence" value="ECO:0007669"/>
    <property type="project" value="TreeGrafter"/>
</dbReference>
<evidence type="ECO:0000256" key="2">
    <source>
        <dbReference type="ARBA" id="ARBA00004305"/>
    </source>
</evidence>
<evidence type="ECO:0000256" key="5">
    <source>
        <dbReference type="ARBA" id="ARBA00022448"/>
    </source>
</evidence>
<evidence type="ECO:0000256" key="8">
    <source>
        <dbReference type="ARBA" id="ARBA00022982"/>
    </source>
</evidence>
<evidence type="ECO:0000259" key="11">
    <source>
        <dbReference type="SMART" id="SM00893"/>
    </source>
</evidence>
<name>A0A218UD13_9PASE</name>
<dbReference type="Pfam" id="PF00766">
    <property type="entry name" value="ETF_alpha"/>
    <property type="match status" value="1"/>
</dbReference>
<dbReference type="InterPro" id="IPR033947">
    <property type="entry name" value="ETF_alpha_N"/>
</dbReference>
<evidence type="ECO:0000256" key="6">
    <source>
        <dbReference type="ARBA" id="ARBA00022630"/>
    </source>
</evidence>
<comment type="function">
    <text evidence="9">Heterodimeric electron transfer flavoprotein that accepts electrons from several mitochondrial dehydrogenases, including acyl-CoA dehydrogenases, glutaryl-CoA and sarcosine dehydrogenase. It transfers the electrons to the main mitochondrial respiratory chain via ETF-ubiquinone oxidoreductase (ETF dehydrogenase). Required for normal mitochondrial fatty acid oxidation and normal amino acid metabolism.</text>
</comment>
<reference evidence="12 13" key="1">
    <citation type="submission" date="2017-05" db="EMBL/GenBank/DDBJ databases">
        <title>Genome of assembly of the Bengalese finch, Lonchura striata domestica.</title>
        <authorList>
            <person name="Colquitt B.M."/>
            <person name="Brainard M.S."/>
        </authorList>
    </citation>
    <scope>NUCLEOTIDE SEQUENCE [LARGE SCALE GENOMIC DNA]</scope>
    <source>
        <strain evidence="12">White83orange57</strain>
    </source>
</reference>
<dbReference type="InterPro" id="IPR014730">
    <property type="entry name" value="ETF_a/b_N"/>
</dbReference>
<keyword evidence="13" id="KW-1185">Reference proteome</keyword>
<feature type="domain" description="Electron transfer flavoprotein alpha/beta-subunit N-terminal" evidence="11">
    <location>
        <begin position="101"/>
        <end position="282"/>
    </location>
</feature>
<dbReference type="Pfam" id="PF01012">
    <property type="entry name" value="ETF"/>
    <property type="match status" value="1"/>
</dbReference>
<dbReference type="InterPro" id="IPR014731">
    <property type="entry name" value="ETF_asu_C"/>
</dbReference>
<comment type="similarity">
    <text evidence="3">Belongs to the ETF alpha-subunit/FixB family.</text>
</comment>
<comment type="caution">
    <text evidence="12">The sequence shown here is derived from an EMBL/GenBank/DDBJ whole genome shotgun (WGS) entry which is preliminary data.</text>
</comment>
<dbReference type="SUPFAM" id="SSF52402">
    <property type="entry name" value="Adenine nucleotide alpha hydrolases-like"/>
    <property type="match status" value="1"/>
</dbReference>
<dbReference type="InterPro" id="IPR001308">
    <property type="entry name" value="ETF_a/FixB"/>
</dbReference>
<dbReference type="GO" id="GO:0009055">
    <property type="term" value="F:electron transfer activity"/>
    <property type="evidence" value="ECO:0007669"/>
    <property type="project" value="InterPro"/>
</dbReference>
<dbReference type="FunFam" id="3.40.50.620:FF:000041">
    <property type="entry name" value="Electron transfer flavoprotein alpha subunit"/>
    <property type="match status" value="1"/>
</dbReference>
<evidence type="ECO:0000256" key="3">
    <source>
        <dbReference type="ARBA" id="ARBA00005817"/>
    </source>
</evidence>
<comment type="subunit">
    <text evidence="10">Heterodimer composed of ETFA and ETFB. Identified in a complex that contains ETFA, ETFB and ETFRF1. Interaction with ETFRF1 promotes dissociation of the bound FAD and loss of electron transfer activity. Interacts with TASOR.</text>
</comment>